<sequence>MSDEFDRFIAGFEQRSIQRLTEFEKALERVHRAASDAAEKKARERNRDGKPPPGMRSTGVPRGPDPAKKTAPVAAPRPRAATKGVLRRGWN</sequence>
<evidence type="ECO:0000313" key="2">
    <source>
        <dbReference type="EMBL" id="MBI8999437.1"/>
    </source>
</evidence>
<accession>A0ABS0VRM7</accession>
<evidence type="ECO:0000313" key="3">
    <source>
        <dbReference type="Proteomes" id="UP000625574"/>
    </source>
</evidence>
<protein>
    <submittedName>
        <fullName evidence="2">Uncharacterized protein</fullName>
    </submittedName>
</protein>
<feature type="compositionally biased region" description="Low complexity" evidence="1">
    <location>
        <begin position="69"/>
        <end position="83"/>
    </location>
</feature>
<feature type="compositionally biased region" description="Basic and acidic residues" evidence="1">
    <location>
        <begin position="30"/>
        <end position="50"/>
    </location>
</feature>
<keyword evidence="3" id="KW-1185">Reference proteome</keyword>
<feature type="region of interest" description="Disordered" evidence="1">
    <location>
        <begin position="30"/>
        <end position="91"/>
    </location>
</feature>
<organism evidence="2 3">
    <name type="scientific">Corynebacterium marambiense</name>
    <dbReference type="NCBI Taxonomy" id="2765364"/>
    <lineage>
        <taxon>Bacteria</taxon>
        <taxon>Bacillati</taxon>
        <taxon>Actinomycetota</taxon>
        <taxon>Actinomycetes</taxon>
        <taxon>Mycobacteriales</taxon>
        <taxon>Corynebacteriaceae</taxon>
        <taxon>Corynebacterium</taxon>
    </lineage>
</organism>
<dbReference type="RefSeq" id="WP_198734903.1">
    <property type="nucleotide sequence ID" value="NZ_JAEIOT010000004.1"/>
</dbReference>
<proteinExistence type="predicted"/>
<comment type="caution">
    <text evidence="2">The sequence shown here is derived from an EMBL/GenBank/DDBJ whole genome shotgun (WGS) entry which is preliminary data.</text>
</comment>
<name>A0ABS0VRM7_9CORY</name>
<dbReference type="EMBL" id="JAEIOT010000004">
    <property type="protein sequence ID" value="MBI8999437.1"/>
    <property type="molecule type" value="Genomic_DNA"/>
</dbReference>
<evidence type="ECO:0000256" key="1">
    <source>
        <dbReference type="SAM" id="MobiDB-lite"/>
    </source>
</evidence>
<dbReference type="Proteomes" id="UP000625574">
    <property type="component" value="Unassembled WGS sequence"/>
</dbReference>
<reference evidence="2 3" key="1">
    <citation type="submission" date="2020-12" db="EMBL/GenBank/DDBJ databases">
        <title>Genome public.</title>
        <authorList>
            <person name="Sun Q."/>
        </authorList>
    </citation>
    <scope>NUCLEOTIDE SEQUENCE [LARGE SCALE GENOMIC DNA]</scope>
    <source>
        <strain evidence="2 3">CCM 8864</strain>
    </source>
</reference>
<gene>
    <name evidence="2" type="ORF">JDV76_00355</name>
</gene>